<organism evidence="1 2">
    <name type="scientific">Panagrolaimus sp. PS1159</name>
    <dbReference type="NCBI Taxonomy" id="55785"/>
    <lineage>
        <taxon>Eukaryota</taxon>
        <taxon>Metazoa</taxon>
        <taxon>Ecdysozoa</taxon>
        <taxon>Nematoda</taxon>
        <taxon>Chromadorea</taxon>
        <taxon>Rhabditida</taxon>
        <taxon>Tylenchina</taxon>
        <taxon>Panagrolaimomorpha</taxon>
        <taxon>Panagrolaimoidea</taxon>
        <taxon>Panagrolaimidae</taxon>
        <taxon>Panagrolaimus</taxon>
    </lineage>
</organism>
<dbReference type="WBParaSite" id="PS1159_v2.g16975.t1">
    <property type="protein sequence ID" value="PS1159_v2.g16975.t1"/>
    <property type="gene ID" value="PS1159_v2.g16975"/>
</dbReference>
<proteinExistence type="predicted"/>
<dbReference type="Proteomes" id="UP000887580">
    <property type="component" value="Unplaced"/>
</dbReference>
<reference evidence="2" key="1">
    <citation type="submission" date="2022-11" db="UniProtKB">
        <authorList>
            <consortium name="WormBaseParasite"/>
        </authorList>
    </citation>
    <scope>IDENTIFICATION</scope>
</reference>
<name>A0AC35FFF5_9BILA</name>
<evidence type="ECO:0000313" key="1">
    <source>
        <dbReference type="Proteomes" id="UP000887580"/>
    </source>
</evidence>
<accession>A0AC35FFF5</accession>
<protein>
    <submittedName>
        <fullName evidence="2">Uncharacterized protein</fullName>
    </submittedName>
</protein>
<sequence>MIFLGIGIGIYFQRMFHILEDASPPPSEPVKIKAKKTLREIVSSDKLQPLSNSDKTSDRKKLRKKSGSIRSRKVSKSASPALSPANRSSRSKTSEKSILSSPADVSMSNVSPKTSESSPMASTQNVTPAAAESVDPLVAMASKIEKIVSPRKAVIRPSQVICDCGVECMDNQEKYSEETTMPDLKHPIIFTNKTKILPMIYDRYRPLNLIHPSENPTQISPFATMKPDEKEEATLLTPFKPILHSMYYAHRHALLIGDLLENYDHLED</sequence>
<evidence type="ECO:0000313" key="2">
    <source>
        <dbReference type="WBParaSite" id="PS1159_v2.g16975.t1"/>
    </source>
</evidence>